<proteinExistence type="predicted"/>
<evidence type="ECO:0000313" key="2">
    <source>
        <dbReference type="Proteomes" id="UP000003959"/>
    </source>
</evidence>
<dbReference type="HOGENOM" id="CLU_3154963_0_0_3"/>
<gene>
    <name evidence="1" type="ORF">LYNGBM3L_59630</name>
</gene>
<accession>F4XZV3</accession>
<protein>
    <submittedName>
        <fullName evidence="1">Uncharacterized protein</fullName>
    </submittedName>
</protein>
<name>F4XZV3_9CYAN</name>
<dbReference type="AlphaFoldDB" id="F4XZV3"/>
<organism evidence="1 2">
    <name type="scientific">Moorena producens 3L</name>
    <dbReference type="NCBI Taxonomy" id="489825"/>
    <lineage>
        <taxon>Bacteria</taxon>
        <taxon>Bacillati</taxon>
        <taxon>Cyanobacteriota</taxon>
        <taxon>Cyanophyceae</taxon>
        <taxon>Coleofasciculales</taxon>
        <taxon>Coleofasciculaceae</taxon>
        <taxon>Moorena</taxon>
    </lineage>
</organism>
<keyword evidence="2" id="KW-1185">Reference proteome</keyword>
<dbReference type="Proteomes" id="UP000003959">
    <property type="component" value="Unassembled WGS sequence"/>
</dbReference>
<evidence type="ECO:0000313" key="1">
    <source>
        <dbReference type="EMBL" id="EGJ29871.1"/>
    </source>
</evidence>
<sequence length="48" mass="5465">MGYPCHPRSCTFAFLEPIAQRKTVEPALVNENAVSQILFDNQKESKKK</sequence>
<reference evidence="2" key="1">
    <citation type="journal article" date="2011" name="Proc. Natl. Acad. Sci. U.S.A.">
        <title>Genomic insights into the physiology and ecology of the marine filamentous cyanobacterium Lyngbya majuscula.</title>
        <authorList>
            <person name="Jones A.C."/>
            <person name="Monroe E.A."/>
            <person name="Podell S."/>
            <person name="Hess W.R."/>
            <person name="Klages S."/>
            <person name="Esquenazi E."/>
            <person name="Niessen S."/>
            <person name="Hoover H."/>
            <person name="Rothmann M."/>
            <person name="Lasken R.S."/>
            <person name="Yates J.R.III."/>
            <person name="Reinhardt R."/>
            <person name="Kube M."/>
            <person name="Burkart M.D."/>
            <person name="Allen E.E."/>
            <person name="Dorrestein P.C."/>
            <person name="Gerwick W.H."/>
            <person name="Gerwick L."/>
        </authorList>
    </citation>
    <scope>NUCLEOTIDE SEQUENCE [LARGE SCALE GENOMIC DNA]</scope>
    <source>
        <strain evidence="2">3L</strain>
    </source>
</reference>
<dbReference type="EMBL" id="GL890965">
    <property type="protein sequence ID" value="EGJ29871.1"/>
    <property type="molecule type" value="Genomic_DNA"/>
</dbReference>